<evidence type="ECO:0000313" key="3">
    <source>
        <dbReference type="EMBL" id="VAW44303.1"/>
    </source>
</evidence>
<feature type="non-terminal residue" evidence="3">
    <location>
        <position position="1"/>
    </location>
</feature>
<dbReference type="Gene3D" id="2.130.10.10">
    <property type="entry name" value="YVTN repeat-like/Quinoprotein amine dehydrogenase"/>
    <property type="match status" value="2"/>
</dbReference>
<dbReference type="InterPro" id="IPR013783">
    <property type="entry name" value="Ig-like_fold"/>
</dbReference>
<evidence type="ECO:0000259" key="2">
    <source>
        <dbReference type="Pfam" id="PF07495"/>
    </source>
</evidence>
<feature type="transmembrane region" description="Helical" evidence="1">
    <location>
        <begin position="782"/>
        <end position="800"/>
    </location>
</feature>
<dbReference type="Gene3D" id="2.60.40.10">
    <property type="entry name" value="Immunoglobulins"/>
    <property type="match status" value="1"/>
</dbReference>
<dbReference type="InterPro" id="IPR011123">
    <property type="entry name" value="Y_Y_Y"/>
</dbReference>
<feature type="domain" description="Two component regulator three Y" evidence="2">
    <location>
        <begin position="717"/>
        <end position="771"/>
    </location>
</feature>
<dbReference type="EMBL" id="UOFA01000105">
    <property type="protein sequence ID" value="VAW44303.1"/>
    <property type="molecule type" value="Genomic_DNA"/>
</dbReference>
<keyword evidence="1" id="KW-0472">Membrane</keyword>
<protein>
    <recommendedName>
        <fullName evidence="2">Two component regulator three Y domain-containing protein</fullName>
    </recommendedName>
</protein>
<keyword evidence="1" id="KW-0812">Transmembrane</keyword>
<proteinExistence type="predicted"/>
<accession>A0A3B0VVW8</accession>
<gene>
    <name evidence="3" type="ORF">MNBD_GAMMA02-171</name>
</gene>
<dbReference type="InterPro" id="IPR015943">
    <property type="entry name" value="WD40/YVTN_repeat-like_dom_sf"/>
</dbReference>
<dbReference type="SUPFAM" id="SSF63829">
    <property type="entry name" value="Calcium-dependent phosphotriesterase"/>
    <property type="match status" value="2"/>
</dbReference>
<dbReference type="Pfam" id="PF07495">
    <property type="entry name" value="Y_Y_Y"/>
    <property type="match status" value="1"/>
</dbReference>
<dbReference type="AlphaFoldDB" id="A0A3B0VVW8"/>
<name>A0A3B0VVW8_9ZZZZ</name>
<keyword evidence="1" id="KW-1133">Transmembrane helix</keyword>
<evidence type="ECO:0000256" key="1">
    <source>
        <dbReference type="SAM" id="Phobius"/>
    </source>
</evidence>
<organism evidence="3">
    <name type="scientific">hydrothermal vent metagenome</name>
    <dbReference type="NCBI Taxonomy" id="652676"/>
    <lineage>
        <taxon>unclassified sequences</taxon>
        <taxon>metagenomes</taxon>
        <taxon>ecological metagenomes</taxon>
    </lineage>
</organism>
<sequence length="814" mass="93353">QRYKLFGNRTSLKSLLIGCFLFFAFICHSSTIERIVLPAYHFNDKNGLPDMSVLDIQQDQNQHIWLASSNGLARFNGAKFKVFRNQPNQQNSIQGNSISAIEITDDNQAWIIVEKMGLNNFQISDENFDSLAVTAKGTEEALLNSNVFSIAIDQNNQLFAFQINVGISIRNPVSQKIVHHTPANSEWLKSLLFFDSVVDDQNQLWVAFLDGWVLRWDLNKDIKTWFKVVDDNRDGANGLYDLFVSDEGQVLVSGYTGVYSFDAKSQDFQLLVSEQLLTALFGHRVSVRSSALDSQNNLWIGTLEGLLLRPNNSNLIKKVVLQNQGSLVDQQLYVNKIFEDHENNIWILTMNEGLYLISSQWQNQTIVHINEKAGVKTNFSNSYFRAAENLLYLSHQFNQKIDQLLIHDNQLSYSEWQDFPNQPQLKTNVMLATEADFWIGGVPGLYQVDKVNNEAILIPLIAMETTDAVIDILYQNPEGEIYVHPFGEDKLWVFNPETPYQQRVIILPSSNLVQILTTPDNNTVMVFSHHISLFHSATKQFSVIYENMQFINHVNWYSDSVWLAINGLLQRVNWDGNELKPETIEWPTSLDSFLIESIQIGADKQLWLNGLDGLVVFEPESGQYRKLGVDDGLPSSKVINNYQLKNGNQMVVTNKGVVYFSQDVLLLSKQQANLYLESVSLNGEITSLHTDFELAYKYGVLQLDFSLSSFENIGSHSYRYRFLENSENWRDLSHQQQLLFHNLSPGTYHLEIQGRNSRSPWSASHHIDFVVNQPFWKNRQGYTVYLLAGLLLLILVFYLYRKRWQYTAEISQAN</sequence>
<feature type="non-terminal residue" evidence="3">
    <location>
        <position position="814"/>
    </location>
</feature>
<reference evidence="3" key="1">
    <citation type="submission" date="2018-06" db="EMBL/GenBank/DDBJ databases">
        <authorList>
            <person name="Zhirakovskaya E."/>
        </authorList>
    </citation>
    <scope>NUCLEOTIDE SEQUENCE</scope>
</reference>